<comment type="caution">
    <text evidence="2">The sequence shown here is derived from an EMBL/GenBank/DDBJ whole genome shotgun (WGS) entry which is preliminary data.</text>
</comment>
<dbReference type="InterPro" id="IPR000719">
    <property type="entry name" value="Prot_kinase_dom"/>
</dbReference>
<dbReference type="InterPro" id="IPR011009">
    <property type="entry name" value="Kinase-like_dom_sf"/>
</dbReference>
<feature type="domain" description="Protein kinase" evidence="1">
    <location>
        <begin position="52"/>
        <end position="400"/>
    </location>
</feature>
<accession>A0A9D2N8R4</accession>
<proteinExistence type="predicted"/>
<evidence type="ECO:0000313" key="3">
    <source>
        <dbReference type="Proteomes" id="UP000823849"/>
    </source>
</evidence>
<dbReference type="SMART" id="SM00220">
    <property type="entry name" value="S_TKc"/>
    <property type="match status" value="1"/>
</dbReference>
<dbReference type="SUPFAM" id="SSF56112">
    <property type="entry name" value="Protein kinase-like (PK-like)"/>
    <property type="match status" value="1"/>
</dbReference>
<organism evidence="2 3">
    <name type="scientific">Candidatus Fusicatenibacter intestinigallinarum</name>
    <dbReference type="NCBI Taxonomy" id="2838598"/>
    <lineage>
        <taxon>Bacteria</taxon>
        <taxon>Bacillati</taxon>
        <taxon>Bacillota</taxon>
        <taxon>Clostridia</taxon>
        <taxon>Lachnospirales</taxon>
        <taxon>Lachnospiraceae</taxon>
        <taxon>Fusicatenibacter</taxon>
    </lineage>
</organism>
<reference evidence="2" key="1">
    <citation type="journal article" date="2021" name="PeerJ">
        <title>Extensive microbial diversity within the chicken gut microbiome revealed by metagenomics and culture.</title>
        <authorList>
            <person name="Gilroy R."/>
            <person name="Ravi A."/>
            <person name="Getino M."/>
            <person name="Pursley I."/>
            <person name="Horton D.L."/>
            <person name="Alikhan N.F."/>
            <person name="Baker D."/>
            <person name="Gharbi K."/>
            <person name="Hall N."/>
            <person name="Watson M."/>
            <person name="Adriaenssens E.M."/>
            <person name="Foster-Nyarko E."/>
            <person name="Jarju S."/>
            <person name="Secka A."/>
            <person name="Antonio M."/>
            <person name="Oren A."/>
            <person name="Chaudhuri R.R."/>
            <person name="La Ragione R."/>
            <person name="Hildebrand F."/>
            <person name="Pallen M.J."/>
        </authorList>
    </citation>
    <scope>NUCLEOTIDE SEQUENCE</scope>
    <source>
        <strain evidence="2">CHK185-5351</strain>
    </source>
</reference>
<evidence type="ECO:0000313" key="2">
    <source>
        <dbReference type="EMBL" id="HJC14775.1"/>
    </source>
</evidence>
<reference evidence="2" key="2">
    <citation type="submission" date="2021-04" db="EMBL/GenBank/DDBJ databases">
        <authorList>
            <person name="Gilroy R."/>
        </authorList>
    </citation>
    <scope>NUCLEOTIDE SEQUENCE</scope>
    <source>
        <strain evidence="2">CHK185-5351</strain>
    </source>
</reference>
<gene>
    <name evidence="2" type="ORF">H9705_02945</name>
</gene>
<dbReference type="EMBL" id="DWWU01000012">
    <property type="protein sequence ID" value="HJC14775.1"/>
    <property type="molecule type" value="Genomic_DNA"/>
</dbReference>
<dbReference type="GO" id="GO:0005524">
    <property type="term" value="F:ATP binding"/>
    <property type="evidence" value="ECO:0007669"/>
    <property type="project" value="InterPro"/>
</dbReference>
<dbReference type="PROSITE" id="PS50011">
    <property type="entry name" value="PROTEIN_KINASE_DOM"/>
    <property type="match status" value="1"/>
</dbReference>
<protein>
    <recommendedName>
        <fullName evidence="1">Protein kinase domain-containing protein</fullName>
    </recommendedName>
</protein>
<dbReference type="Gene3D" id="1.10.510.10">
    <property type="entry name" value="Transferase(Phosphotransferase) domain 1"/>
    <property type="match status" value="1"/>
</dbReference>
<dbReference type="GO" id="GO:0004672">
    <property type="term" value="F:protein kinase activity"/>
    <property type="evidence" value="ECO:0007669"/>
    <property type="project" value="InterPro"/>
</dbReference>
<name>A0A9D2N8R4_9FIRM</name>
<sequence length="912" mass="105835">MSDRQERIPMQPGEYLFYAVNPDEIREKIRCSDFGFPEEWTAQEEQKEIRICVDKLLSDQGATCMVYEGTLSENGRKVIVKEFYPCSRRNVWAIGRSQDREQKLRIPRMTRVQNQEFAQRCRQFLRSYLWQKKFYSEAQFLEIVVEPQALAVYGDTCYIVSDYHNGVSMAEQAGKFRTLKEKIFLCQYLADVLSILEENGYLFLDLCEENFLMILQTKSRYQLRMFDMDSIIDLNDLDNLHQAEGNIFYHPEYASGEILSLEKSLLRNRFDDIKKDYLEESVAVYSLGVLFFKILLGHVPSGEERKGLEASGGEKTAEALADTFGIRPKMARKLTVLLGDMLSPQDERYQRGVPSCARVLERLNAFAEDMSYETYVSQRKIAEANSTFAAYNMLQKHPLFSYSDIILSGEKGHESRVIKAALCGSHMMRNGFLSALISIGQMLNTRLEVSLVSEDAEEFWNDYTSEERNAALKRAVVWEINGRLCSAKTYESLVARPLAYLHIRTDPMEKMPAGQLIAEGYRYFIFLDEKMNPREICKMFGLAQADCGVEGKNMQKVCAAYLQTEELDMQMQEETGTQEAGRENSEEILQWHPISVSCFSEVYSEKMYEEQVYKMGLMAHAYYRGWLRQQETLDMEQLEQEYRNNIYSRMSSERAALHGIYKMASIGVDRDRPGRFRAYFEKISDAQTVEKLGWLEHLSWTAHMLTTGNVPVPVGEFACYAYRGGNNWKDLSMPGRVRHPLLTASRPEKKLPDRDWQLLSRQEIEGLDPLDTASYRIYQWYRGQRPARRQMLEQTFEENSRDPKTGTERTAGKAEALLERLHASALACTEYMGDFWDEQAGHLVDDWKTAVDDMEKFLQEPDVRETAEEKALREFLQQLKEIMRPVTDSYQNRDYKQIDRDLVYSVLDLTMV</sequence>
<dbReference type="Proteomes" id="UP000823849">
    <property type="component" value="Unassembled WGS sequence"/>
</dbReference>
<evidence type="ECO:0000259" key="1">
    <source>
        <dbReference type="PROSITE" id="PS50011"/>
    </source>
</evidence>
<dbReference type="AlphaFoldDB" id="A0A9D2N8R4"/>